<comment type="similarity">
    <text evidence="2 12">Belongs to the RNA methyltransferase RsmE family.</text>
</comment>
<evidence type="ECO:0000256" key="6">
    <source>
        <dbReference type="ARBA" id="ARBA00022552"/>
    </source>
</evidence>
<evidence type="ECO:0000256" key="4">
    <source>
        <dbReference type="ARBA" id="ARBA00013673"/>
    </source>
</evidence>
<feature type="domain" description="Ribosomal RNA small subunit methyltransferase E PUA-like" evidence="14">
    <location>
        <begin position="20"/>
        <end position="66"/>
    </location>
</feature>
<dbReference type="RefSeq" id="WP_408624852.1">
    <property type="nucleotide sequence ID" value="NZ_JBEQCT010000009.1"/>
</dbReference>
<feature type="domain" description="Ribosomal RNA small subunit methyltransferase E methyltransferase" evidence="13">
    <location>
        <begin position="76"/>
        <end position="237"/>
    </location>
</feature>
<evidence type="ECO:0000256" key="12">
    <source>
        <dbReference type="PIRNR" id="PIRNR015601"/>
    </source>
</evidence>
<evidence type="ECO:0000259" key="13">
    <source>
        <dbReference type="Pfam" id="PF04452"/>
    </source>
</evidence>
<dbReference type="PANTHER" id="PTHR30027:SF3">
    <property type="entry name" value="16S RRNA (URACIL(1498)-N(3))-METHYLTRANSFERASE"/>
    <property type="match status" value="1"/>
</dbReference>
<evidence type="ECO:0000256" key="2">
    <source>
        <dbReference type="ARBA" id="ARBA00005528"/>
    </source>
</evidence>
<comment type="caution">
    <text evidence="15">The sequence shown here is derived from an EMBL/GenBank/DDBJ whole genome shotgun (WGS) entry which is preliminary data.</text>
</comment>
<dbReference type="CDD" id="cd18084">
    <property type="entry name" value="RsmE-like"/>
    <property type="match status" value="1"/>
</dbReference>
<keyword evidence="7 12" id="KW-0489">Methyltransferase</keyword>
<dbReference type="InterPro" id="IPR006700">
    <property type="entry name" value="RsmE"/>
</dbReference>
<dbReference type="GO" id="GO:0032259">
    <property type="term" value="P:methylation"/>
    <property type="evidence" value="ECO:0007669"/>
    <property type="project" value="UniProtKB-KW"/>
</dbReference>
<dbReference type="EMBL" id="JBEQCT010000009">
    <property type="protein sequence ID" value="MFM2486548.1"/>
    <property type="molecule type" value="Genomic_DNA"/>
</dbReference>
<reference evidence="15 16" key="1">
    <citation type="journal article" date="2013" name="Int. J. Syst. Evol. Microbiol.">
        <title>Celerinatantimonas yamalensis sp. nov., a cold-adapted diazotrophic bacterium from a cold permafrost brine.</title>
        <authorList>
            <person name="Shcherbakova V."/>
            <person name="Chuvilskaya N."/>
            <person name="Rivkina E."/>
            <person name="Demidov N."/>
            <person name="Uchaeva V."/>
            <person name="Suetin S."/>
            <person name="Suzina N."/>
            <person name="Gilichinsky D."/>
        </authorList>
    </citation>
    <scope>NUCLEOTIDE SEQUENCE [LARGE SCALE GENOMIC DNA]</scope>
    <source>
        <strain evidence="15 16">C7</strain>
    </source>
</reference>
<protein>
    <recommendedName>
        <fullName evidence="4 12">Ribosomal RNA small subunit methyltransferase E</fullName>
        <ecNumber evidence="3 12">2.1.1.193</ecNumber>
    </recommendedName>
</protein>
<evidence type="ECO:0000259" key="14">
    <source>
        <dbReference type="Pfam" id="PF20260"/>
    </source>
</evidence>
<evidence type="ECO:0000256" key="9">
    <source>
        <dbReference type="ARBA" id="ARBA00022691"/>
    </source>
</evidence>
<dbReference type="InterPro" id="IPR029028">
    <property type="entry name" value="Alpha/beta_knot_MTases"/>
</dbReference>
<dbReference type="InterPro" id="IPR015947">
    <property type="entry name" value="PUA-like_sf"/>
</dbReference>
<evidence type="ECO:0000256" key="1">
    <source>
        <dbReference type="ARBA" id="ARBA00004496"/>
    </source>
</evidence>
<dbReference type="NCBIfam" id="NF008690">
    <property type="entry name" value="PRK11713.1-1"/>
    <property type="match status" value="1"/>
</dbReference>
<dbReference type="InterPro" id="IPR046886">
    <property type="entry name" value="RsmE_MTase_dom"/>
</dbReference>
<keyword evidence="8 12" id="KW-0808">Transferase</keyword>
<organism evidence="15 16">
    <name type="scientific">Celerinatantimonas yamalensis</name>
    <dbReference type="NCBI Taxonomy" id="559956"/>
    <lineage>
        <taxon>Bacteria</taxon>
        <taxon>Pseudomonadati</taxon>
        <taxon>Pseudomonadota</taxon>
        <taxon>Gammaproteobacteria</taxon>
        <taxon>Celerinatantimonadaceae</taxon>
        <taxon>Celerinatantimonas</taxon>
    </lineage>
</organism>
<evidence type="ECO:0000256" key="11">
    <source>
        <dbReference type="ARBA" id="ARBA00047944"/>
    </source>
</evidence>
<accession>A0ABW9GBJ9</accession>
<dbReference type="Pfam" id="PF04452">
    <property type="entry name" value="Methyltrans_RNA"/>
    <property type="match status" value="1"/>
</dbReference>
<keyword evidence="16" id="KW-1185">Reference proteome</keyword>
<dbReference type="SUPFAM" id="SSF88697">
    <property type="entry name" value="PUA domain-like"/>
    <property type="match status" value="1"/>
</dbReference>
<evidence type="ECO:0000256" key="8">
    <source>
        <dbReference type="ARBA" id="ARBA00022679"/>
    </source>
</evidence>
<sequence length="245" mass="27310">MRIPRIYHPEPLRDHDQIDLSDDGAGHVARVLRLTTGHPITLFCGDGYDYHGEILELTKRSVSVQINTREDQHHLESPLNIHLGQVMSRGDKMDFTIQKSVELGVIAITPLLSERCGVKLDEKRLEKKRQQWQKVVVSACEQCGRAVVPIVHEVISLEQWSAQPTPALKLNLHPKAPYTIKSMPTPTHGIRLLIGPEGGLSDDEINRCSILAFSEIQLGPRILRTETAALTAISALQCQFGDLAQ</sequence>
<comment type="catalytic activity">
    <reaction evidence="11 12">
        <text>uridine(1498) in 16S rRNA + S-adenosyl-L-methionine = N(3)-methyluridine(1498) in 16S rRNA + S-adenosyl-L-homocysteine + H(+)</text>
        <dbReference type="Rhea" id="RHEA:42920"/>
        <dbReference type="Rhea" id="RHEA-COMP:10283"/>
        <dbReference type="Rhea" id="RHEA-COMP:10284"/>
        <dbReference type="ChEBI" id="CHEBI:15378"/>
        <dbReference type="ChEBI" id="CHEBI:57856"/>
        <dbReference type="ChEBI" id="CHEBI:59789"/>
        <dbReference type="ChEBI" id="CHEBI:65315"/>
        <dbReference type="ChEBI" id="CHEBI:74502"/>
        <dbReference type="EC" id="2.1.1.193"/>
    </reaction>
</comment>
<name>A0ABW9GBJ9_9GAMM</name>
<comment type="function">
    <text evidence="10 12">Specifically methylates the N3 position of the uracil ring of uridine 1498 (m3U1498) in 16S rRNA. Acts on the fully assembled 30S ribosomal subunit.</text>
</comment>
<gene>
    <name evidence="15" type="primary">rsmE</name>
    <name evidence="15" type="ORF">ABUE30_16065</name>
</gene>
<dbReference type="PANTHER" id="PTHR30027">
    <property type="entry name" value="RIBOSOMAL RNA SMALL SUBUNIT METHYLTRANSFERASE E"/>
    <property type="match status" value="1"/>
</dbReference>
<dbReference type="Pfam" id="PF20260">
    <property type="entry name" value="PUA_4"/>
    <property type="match status" value="1"/>
</dbReference>
<evidence type="ECO:0000256" key="3">
    <source>
        <dbReference type="ARBA" id="ARBA00012328"/>
    </source>
</evidence>
<dbReference type="SUPFAM" id="SSF75217">
    <property type="entry name" value="alpha/beta knot"/>
    <property type="match status" value="1"/>
</dbReference>
<comment type="subcellular location">
    <subcellularLocation>
        <location evidence="1 12">Cytoplasm</location>
    </subcellularLocation>
</comment>
<dbReference type="EC" id="2.1.1.193" evidence="3 12"/>
<dbReference type="InterPro" id="IPR046887">
    <property type="entry name" value="RsmE_PUA-like"/>
</dbReference>
<dbReference type="NCBIfam" id="NF008692">
    <property type="entry name" value="PRK11713.1-5"/>
    <property type="match status" value="1"/>
</dbReference>
<dbReference type="Gene3D" id="2.40.240.20">
    <property type="entry name" value="Hypothetical PUA domain-like, domain 1"/>
    <property type="match status" value="1"/>
</dbReference>
<dbReference type="NCBIfam" id="TIGR00046">
    <property type="entry name" value="RsmE family RNA methyltransferase"/>
    <property type="match status" value="1"/>
</dbReference>
<evidence type="ECO:0000256" key="5">
    <source>
        <dbReference type="ARBA" id="ARBA00022490"/>
    </source>
</evidence>
<dbReference type="PIRSF" id="PIRSF015601">
    <property type="entry name" value="MTase_slr0722"/>
    <property type="match status" value="1"/>
</dbReference>
<evidence type="ECO:0000313" key="15">
    <source>
        <dbReference type="EMBL" id="MFM2486548.1"/>
    </source>
</evidence>
<dbReference type="Proteomes" id="UP001629953">
    <property type="component" value="Unassembled WGS sequence"/>
</dbReference>
<evidence type="ECO:0000256" key="7">
    <source>
        <dbReference type="ARBA" id="ARBA00022603"/>
    </source>
</evidence>
<keyword evidence="5 12" id="KW-0963">Cytoplasm</keyword>
<dbReference type="Gene3D" id="3.40.1280.10">
    <property type="match status" value="1"/>
</dbReference>
<dbReference type="InterPro" id="IPR029026">
    <property type="entry name" value="tRNA_m1G_MTases_N"/>
</dbReference>
<dbReference type="GO" id="GO:0008168">
    <property type="term" value="F:methyltransferase activity"/>
    <property type="evidence" value="ECO:0007669"/>
    <property type="project" value="UniProtKB-KW"/>
</dbReference>
<evidence type="ECO:0000313" key="16">
    <source>
        <dbReference type="Proteomes" id="UP001629953"/>
    </source>
</evidence>
<proteinExistence type="inferred from homology"/>
<keyword evidence="6 12" id="KW-0698">rRNA processing</keyword>
<keyword evidence="9 12" id="KW-0949">S-adenosyl-L-methionine</keyword>
<evidence type="ECO:0000256" key="10">
    <source>
        <dbReference type="ARBA" id="ARBA00025699"/>
    </source>
</evidence>